<evidence type="ECO:0008006" key="4">
    <source>
        <dbReference type="Google" id="ProtNLM"/>
    </source>
</evidence>
<dbReference type="OrthoDB" id="3557186at2"/>
<evidence type="ECO:0000256" key="1">
    <source>
        <dbReference type="SAM" id="MobiDB-lite"/>
    </source>
</evidence>
<dbReference type="AlphaFoldDB" id="A0A5B2WQ48"/>
<dbReference type="Pfam" id="PF02575">
    <property type="entry name" value="YbaB_DNA_bd"/>
    <property type="match status" value="1"/>
</dbReference>
<accession>A0A5B2WQ48</accession>
<reference evidence="2 3" key="2">
    <citation type="submission" date="2019-09" db="EMBL/GenBank/DDBJ databases">
        <authorList>
            <person name="Jin C."/>
        </authorList>
    </citation>
    <scope>NUCLEOTIDE SEQUENCE [LARGE SCALE GENOMIC DNA]</scope>
    <source>
        <strain evidence="2 3">AN110305</strain>
    </source>
</reference>
<feature type="compositionally biased region" description="Low complexity" evidence="1">
    <location>
        <begin position="82"/>
        <end position="93"/>
    </location>
</feature>
<organism evidence="2 3">
    <name type="scientific">Solihabitans fulvus</name>
    <dbReference type="NCBI Taxonomy" id="1892852"/>
    <lineage>
        <taxon>Bacteria</taxon>
        <taxon>Bacillati</taxon>
        <taxon>Actinomycetota</taxon>
        <taxon>Actinomycetes</taxon>
        <taxon>Pseudonocardiales</taxon>
        <taxon>Pseudonocardiaceae</taxon>
        <taxon>Solihabitans</taxon>
    </lineage>
</organism>
<feature type="region of interest" description="Disordered" evidence="1">
    <location>
        <begin position="1"/>
        <end position="22"/>
    </location>
</feature>
<dbReference type="Proteomes" id="UP000323454">
    <property type="component" value="Unassembled WGS sequence"/>
</dbReference>
<dbReference type="Gene3D" id="3.30.1310.10">
    <property type="entry name" value="Nucleoid-associated protein YbaB-like domain"/>
    <property type="match status" value="1"/>
</dbReference>
<feature type="region of interest" description="Disordered" evidence="1">
    <location>
        <begin position="82"/>
        <end position="103"/>
    </location>
</feature>
<evidence type="ECO:0000313" key="2">
    <source>
        <dbReference type="EMBL" id="KAA2254093.1"/>
    </source>
</evidence>
<reference evidence="2 3" key="1">
    <citation type="submission" date="2019-09" db="EMBL/GenBank/DDBJ databases">
        <title>Goodfellowia gen. nov., a new genus of the Pseudonocardineae related to Actinoalloteichus, containing Goodfellowia coeruleoviolacea gen. nov., comb. nov. gen. nov., comb. nov.</title>
        <authorList>
            <person name="Labeda D."/>
        </authorList>
    </citation>
    <scope>NUCLEOTIDE SEQUENCE [LARGE SCALE GENOMIC DNA]</scope>
    <source>
        <strain evidence="2 3">AN110305</strain>
    </source>
</reference>
<dbReference type="InterPro" id="IPR004401">
    <property type="entry name" value="YbaB/EbfC"/>
</dbReference>
<gene>
    <name evidence="2" type="ORF">F0L68_31270</name>
</gene>
<dbReference type="SUPFAM" id="SSF82607">
    <property type="entry name" value="YbaB-like"/>
    <property type="match status" value="1"/>
</dbReference>
<sequence>MNDRPTPSLDELAATSERANRGLLHQRRQLDEQVIVARDDWCLVEVGVNGHGEIVEVSVNERLLGQVTAQDLAQSVLQAARAAQQQVPSARSRPGGRDTEVRR</sequence>
<keyword evidence="3" id="KW-1185">Reference proteome</keyword>
<name>A0A5B2WQ48_9PSEU</name>
<evidence type="ECO:0000313" key="3">
    <source>
        <dbReference type="Proteomes" id="UP000323454"/>
    </source>
</evidence>
<dbReference type="GO" id="GO:0003677">
    <property type="term" value="F:DNA binding"/>
    <property type="evidence" value="ECO:0007669"/>
    <property type="project" value="InterPro"/>
</dbReference>
<dbReference type="RefSeq" id="WP_149853458.1">
    <property type="nucleotide sequence ID" value="NZ_VUOB01000063.1"/>
</dbReference>
<dbReference type="EMBL" id="VUOB01000063">
    <property type="protein sequence ID" value="KAA2254093.1"/>
    <property type="molecule type" value="Genomic_DNA"/>
</dbReference>
<dbReference type="InterPro" id="IPR036894">
    <property type="entry name" value="YbaB-like_sf"/>
</dbReference>
<proteinExistence type="predicted"/>
<comment type="caution">
    <text evidence="2">The sequence shown here is derived from an EMBL/GenBank/DDBJ whole genome shotgun (WGS) entry which is preliminary data.</text>
</comment>
<protein>
    <recommendedName>
        <fullName evidence="4">YbaB/EbfC DNA-binding family protein</fullName>
    </recommendedName>
</protein>